<evidence type="ECO:0000313" key="9">
    <source>
        <dbReference type="EMBL" id="PEG31208.1"/>
    </source>
</evidence>
<comment type="pathway">
    <text evidence="1">Lipid metabolism.</text>
</comment>
<evidence type="ECO:0000256" key="1">
    <source>
        <dbReference type="ARBA" id="ARBA00005189"/>
    </source>
</evidence>
<dbReference type="Pfam" id="PF01553">
    <property type="entry name" value="Acyltransferase"/>
    <property type="match status" value="1"/>
</dbReference>
<dbReference type="RefSeq" id="WP_058295366.1">
    <property type="nucleotide sequence ID" value="NZ_CAKJVD010000018.1"/>
</dbReference>
<dbReference type="AlphaFoldDB" id="A0A2A7MJ91"/>
<evidence type="ECO:0000313" key="10">
    <source>
        <dbReference type="Proteomes" id="UP000220840"/>
    </source>
</evidence>
<feature type="domain" description="Phospholipid/glycerol acyltransferase" evidence="8">
    <location>
        <begin position="72"/>
        <end position="186"/>
    </location>
</feature>
<dbReference type="NCBIfam" id="TIGR00530">
    <property type="entry name" value="AGP_acyltrn"/>
    <property type="match status" value="1"/>
</dbReference>
<dbReference type="PANTHER" id="PTHR10434:SF64">
    <property type="entry name" value="1-ACYL-SN-GLYCEROL-3-PHOSPHATE ACYLTRANSFERASE-RELATED"/>
    <property type="match status" value="1"/>
</dbReference>
<reference evidence="9 10" key="1">
    <citation type="submission" date="2017-10" db="EMBL/GenBank/DDBJ databases">
        <title>Effective Description of Clostridium neonatale sp. nov. linked to necrotizing enterocolitis in neonates and a clarification of species assignable to the genus Clostridium (Prazmowski 1880) emend. Lawson and Rainey 2016.</title>
        <authorList>
            <person name="Bernard K."/>
            <person name="Burdz T."/>
            <person name="Wiebe D."/>
            <person name="Balcewich B."/>
            <person name="Alfa M."/>
            <person name="Bernier A.-M."/>
        </authorList>
    </citation>
    <scope>NUCLEOTIDE SEQUENCE [LARGE SCALE GENOMIC DNA]</scope>
    <source>
        <strain evidence="9 10">LCDC99A005</strain>
    </source>
</reference>
<protein>
    <recommendedName>
        <fullName evidence="7">1-acyl-sn-glycerol-3-phosphate acyltransferase</fullName>
        <ecNumber evidence="7">2.3.1.51</ecNumber>
    </recommendedName>
</protein>
<dbReference type="SMART" id="SM00563">
    <property type="entry name" value="PlsC"/>
    <property type="match status" value="1"/>
</dbReference>
<dbReference type="GO" id="GO:0016020">
    <property type="term" value="C:membrane"/>
    <property type="evidence" value="ECO:0007669"/>
    <property type="project" value="InterPro"/>
</dbReference>
<gene>
    <name evidence="9" type="ORF">CQ394_05635</name>
</gene>
<keyword evidence="10" id="KW-1185">Reference proteome</keyword>
<evidence type="ECO:0000256" key="4">
    <source>
        <dbReference type="ARBA" id="ARBA00022679"/>
    </source>
</evidence>
<comment type="similarity">
    <text evidence="2 7">Belongs to the 1-acyl-sn-glycerol-3-phosphate acyltransferase family.</text>
</comment>
<comment type="caution">
    <text evidence="9">The sequence shown here is derived from an EMBL/GenBank/DDBJ whole genome shotgun (WGS) entry which is preliminary data.</text>
</comment>
<keyword evidence="7" id="KW-0594">Phospholipid biosynthesis</keyword>
<dbReference type="InterPro" id="IPR004552">
    <property type="entry name" value="AGP_acyltrans"/>
</dbReference>
<keyword evidence="7" id="KW-1208">Phospholipid metabolism</keyword>
<evidence type="ECO:0000256" key="2">
    <source>
        <dbReference type="ARBA" id="ARBA00008655"/>
    </source>
</evidence>
<keyword evidence="4 7" id="KW-0808">Transferase</keyword>
<comment type="domain">
    <text evidence="7">The HXXXXD motif is essential for acyltransferase activity and may constitute the binding site for the phosphate moiety of the glycerol-3-phosphate.</text>
</comment>
<proteinExistence type="inferred from homology"/>
<dbReference type="InterPro" id="IPR002123">
    <property type="entry name" value="Plipid/glycerol_acylTrfase"/>
</dbReference>
<dbReference type="EMBL" id="PDCJ01000001">
    <property type="protein sequence ID" value="PEG31208.1"/>
    <property type="molecule type" value="Genomic_DNA"/>
</dbReference>
<keyword evidence="5 7" id="KW-0443">Lipid metabolism</keyword>
<sequence>MLKIIKYIKYGVYMIFFQLKGIKYALLKKFKGMETASEYVKKAAFLWSEFTIKTIGIDIDLSGEENIPNEPCIFIGNHSSILDIPLILYTSNKKVGFIAKKEILNVPIIGYWLKRSGGIALDRENPREAIKSINECVENTKKGYSIGLFPEGTRSKDGLVGEFKRGSLKFATKSNCPIVPVSIDRASRCFEDNRSFISNKIKVVYDKPIYTSNLTKEEEKNLSETIRNIIISNLK</sequence>
<organism evidence="9 10">
    <name type="scientific">Clostridium neonatale</name>
    <dbReference type="NCBI Taxonomy" id="137838"/>
    <lineage>
        <taxon>Bacteria</taxon>
        <taxon>Bacillati</taxon>
        <taxon>Bacillota</taxon>
        <taxon>Clostridia</taxon>
        <taxon>Eubacteriales</taxon>
        <taxon>Clostridiaceae</taxon>
        <taxon>Clostridium</taxon>
    </lineage>
</organism>
<evidence type="ECO:0000256" key="6">
    <source>
        <dbReference type="ARBA" id="ARBA00023315"/>
    </source>
</evidence>
<keyword evidence="6 7" id="KW-0012">Acyltransferase</keyword>
<dbReference type="OrthoDB" id="9803035at2"/>
<dbReference type="CDD" id="cd07989">
    <property type="entry name" value="LPLAT_AGPAT-like"/>
    <property type="match status" value="1"/>
</dbReference>
<dbReference type="GO" id="GO:0003841">
    <property type="term" value="F:1-acylglycerol-3-phosphate O-acyltransferase activity"/>
    <property type="evidence" value="ECO:0007669"/>
    <property type="project" value="UniProtKB-UniRule"/>
</dbReference>
<dbReference type="Proteomes" id="UP000220840">
    <property type="component" value="Unassembled WGS sequence"/>
</dbReference>
<evidence type="ECO:0000256" key="7">
    <source>
        <dbReference type="RuleBase" id="RU361267"/>
    </source>
</evidence>
<evidence type="ECO:0000256" key="5">
    <source>
        <dbReference type="ARBA" id="ARBA00023098"/>
    </source>
</evidence>
<dbReference type="STRING" id="137838.GCA_001458595_02596"/>
<name>A0A2A7MJ91_9CLOT</name>
<evidence type="ECO:0000259" key="8">
    <source>
        <dbReference type="SMART" id="SM00563"/>
    </source>
</evidence>
<dbReference type="SUPFAM" id="SSF69593">
    <property type="entry name" value="Glycerol-3-phosphate (1)-acyltransferase"/>
    <property type="match status" value="1"/>
</dbReference>
<dbReference type="GO" id="GO:0006654">
    <property type="term" value="P:phosphatidic acid biosynthetic process"/>
    <property type="evidence" value="ECO:0007669"/>
    <property type="project" value="TreeGrafter"/>
</dbReference>
<keyword evidence="3 7" id="KW-0444">Lipid biosynthesis</keyword>
<accession>A0A2A7MJ91</accession>
<dbReference type="GeneID" id="68877384"/>
<dbReference type="PANTHER" id="PTHR10434">
    <property type="entry name" value="1-ACYL-SN-GLYCEROL-3-PHOSPHATE ACYLTRANSFERASE"/>
    <property type="match status" value="1"/>
</dbReference>
<evidence type="ECO:0000256" key="3">
    <source>
        <dbReference type="ARBA" id="ARBA00022516"/>
    </source>
</evidence>
<dbReference type="EC" id="2.3.1.51" evidence="7"/>
<comment type="catalytic activity">
    <reaction evidence="7">
        <text>a 1-acyl-sn-glycero-3-phosphate + an acyl-CoA = a 1,2-diacyl-sn-glycero-3-phosphate + CoA</text>
        <dbReference type="Rhea" id="RHEA:19709"/>
        <dbReference type="ChEBI" id="CHEBI:57287"/>
        <dbReference type="ChEBI" id="CHEBI:57970"/>
        <dbReference type="ChEBI" id="CHEBI:58342"/>
        <dbReference type="ChEBI" id="CHEBI:58608"/>
        <dbReference type="EC" id="2.3.1.51"/>
    </reaction>
</comment>